<dbReference type="Gene3D" id="3.10.100.10">
    <property type="entry name" value="Mannose-Binding Protein A, subunit A"/>
    <property type="match status" value="2"/>
</dbReference>
<keyword evidence="3" id="KW-0472">Membrane</keyword>
<dbReference type="InterPro" id="IPR016187">
    <property type="entry name" value="CTDL_fold"/>
</dbReference>
<dbReference type="PANTHER" id="PTHR22803">
    <property type="entry name" value="MANNOSE, PHOSPHOLIPASE, LECTIN RECEPTOR RELATED"/>
    <property type="match status" value="1"/>
</dbReference>
<keyword evidence="3" id="KW-1133">Transmembrane helix</keyword>
<accession>A0A8B7ZNV2</accession>
<protein>
    <submittedName>
        <fullName evidence="7">Uncharacterized protein LOC110987800 isoform X1</fullName>
    </submittedName>
</protein>
<evidence type="ECO:0000256" key="2">
    <source>
        <dbReference type="SAM" id="MobiDB-lite"/>
    </source>
</evidence>
<sequence length="698" mass="78078">MAPMGTSRFTVFLTLAFCFLSQMCQGIRGIEHHIQRRSTNGMSCTCETPKTMLTCADQPTGCDRGEKLYRESCYRFIHEDLKSRDAAHKDCIVRKGHLVYIESEAEQAFLAFYGVFFSDSNIHRAGNHYWTGLIATRNYTWLDGSPYRRNLFTLEDDAPSGCIYVTGRRTRFYAGNCGLAMAYICEFPLLTIDENVCLIPCTHLFLYHGVCQDASRAKTFGESCYLFFDIISKTFYEAKSVCEFLPGGHLLYIETQDELKFIEELLGKIDSFRRYWIGLMTQYVWLDGVLATYQAFVPNDYSHNHLGRCFRLYPDNDFRWNDFDCGMNYAYVCERELMAPKMQKLQGETCQPPVASLNYILQSGSLCIREVPNYGDEYFLCPCGKKDCIQGCGCATASDTREVKCICGLCSLKSLALIATERFANSSYNEWLVLNSTFLCKCSNGSSANTSKEVYQFKDGAFTSLNSTCLETPAAPGANTGVIVGVAITVFVILLITVAVVVVAYRKGGKKLFSERSNRAPKSTASSKDDRNRYDNDLVPSGAHRNPTFATSLDGPNPDDADYGYINPDTVQASQQPDTTKYPGNGESGNQSKENLTNQHPPKVTPYKPKPKTSNAGYVDVDSPPVAFNDETGLEYDPDVLISDEGYTRLARPFGPPLSGHQTAPQESGICEQDIRSDLEYQSLGPHDEGYNHLNFKK</sequence>
<keyword evidence="6" id="KW-1185">Reference proteome</keyword>
<feature type="region of interest" description="Disordered" evidence="2">
    <location>
        <begin position="514"/>
        <end position="622"/>
    </location>
</feature>
<dbReference type="InterPro" id="IPR050111">
    <property type="entry name" value="C-type_lectin/snaclec_domain"/>
</dbReference>
<name>A0A8B7ZNV2_ACAPL</name>
<feature type="signal peptide" evidence="4">
    <location>
        <begin position="1"/>
        <end position="26"/>
    </location>
</feature>
<evidence type="ECO:0000313" key="7">
    <source>
        <dbReference type="RefSeq" id="XP_022106575.1"/>
    </source>
</evidence>
<dbReference type="SMART" id="SM00034">
    <property type="entry name" value="CLECT"/>
    <property type="match status" value="2"/>
</dbReference>
<evidence type="ECO:0000259" key="5">
    <source>
        <dbReference type="PROSITE" id="PS50041"/>
    </source>
</evidence>
<dbReference type="RefSeq" id="XP_022106575.1">
    <property type="nucleotide sequence ID" value="XM_022250883.1"/>
</dbReference>
<keyword evidence="4" id="KW-0732">Signal</keyword>
<evidence type="ECO:0000313" key="6">
    <source>
        <dbReference type="Proteomes" id="UP000694845"/>
    </source>
</evidence>
<gene>
    <name evidence="7" type="primary">LOC110987800</name>
</gene>
<evidence type="ECO:0000256" key="1">
    <source>
        <dbReference type="ARBA" id="ARBA00023157"/>
    </source>
</evidence>
<dbReference type="InterPro" id="IPR001304">
    <property type="entry name" value="C-type_lectin-like"/>
</dbReference>
<keyword evidence="3" id="KW-0812">Transmembrane</keyword>
<dbReference type="PROSITE" id="PS00615">
    <property type="entry name" value="C_TYPE_LECTIN_1"/>
    <property type="match status" value="1"/>
</dbReference>
<dbReference type="InterPro" id="IPR016186">
    <property type="entry name" value="C-type_lectin-like/link_sf"/>
</dbReference>
<reference evidence="7" key="1">
    <citation type="submission" date="2025-08" db="UniProtKB">
        <authorList>
            <consortium name="RefSeq"/>
        </authorList>
    </citation>
    <scope>IDENTIFICATION</scope>
</reference>
<feature type="domain" description="C-type lectin" evidence="5">
    <location>
        <begin position="220"/>
        <end position="334"/>
    </location>
</feature>
<proteinExistence type="predicted"/>
<dbReference type="GeneID" id="110987800"/>
<evidence type="ECO:0000256" key="3">
    <source>
        <dbReference type="SAM" id="Phobius"/>
    </source>
</evidence>
<feature type="compositionally biased region" description="Basic and acidic residues" evidence="2">
    <location>
        <begin position="527"/>
        <end position="536"/>
    </location>
</feature>
<evidence type="ECO:0000256" key="4">
    <source>
        <dbReference type="SAM" id="SignalP"/>
    </source>
</evidence>
<feature type="domain" description="C-type lectin" evidence="5">
    <location>
        <begin position="69"/>
        <end position="186"/>
    </location>
</feature>
<keyword evidence="1" id="KW-1015">Disulfide bond</keyword>
<dbReference type="KEGG" id="aplc:110987800"/>
<feature type="chain" id="PRO_5034122443" evidence="4">
    <location>
        <begin position="27"/>
        <end position="698"/>
    </location>
</feature>
<organism evidence="6 7">
    <name type="scientific">Acanthaster planci</name>
    <name type="common">Crown-of-thorns starfish</name>
    <dbReference type="NCBI Taxonomy" id="133434"/>
    <lineage>
        <taxon>Eukaryota</taxon>
        <taxon>Metazoa</taxon>
        <taxon>Echinodermata</taxon>
        <taxon>Eleutherozoa</taxon>
        <taxon>Asterozoa</taxon>
        <taxon>Asteroidea</taxon>
        <taxon>Valvatacea</taxon>
        <taxon>Valvatida</taxon>
        <taxon>Acanthasteridae</taxon>
        <taxon>Acanthaster</taxon>
    </lineage>
</organism>
<dbReference type="CDD" id="cd00037">
    <property type="entry name" value="CLECT"/>
    <property type="match status" value="2"/>
</dbReference>
<dbReference type="AlphaFoldDB" id="A0A8B7ZNV2"/>
<dbReference type="Pfam" id="PF00059">
    <property type="entry name" value="Lectin_C"/>
    <property type="match status" value="2"/>
</dbReference>
<feature type="transmembrane region" description="Helical" evidence="3">
    <location>
        <begin position="482"/>
        <end position="505"/>
    </location>
</feature>
<dbReference type="Proteomes" id="UP000694845">
    <property type="component" value="Unplaced"/>
</dbReference>
<dbReference type="SUPFAM" id="SSF56436">
    <property type="entry name" value="C-type lectin-like"/>
    <property type="match status" value="2"/>
</dbReference>
<feature type="compositionally biased region" description="Polar residues" evidence="2">
    <location>
        <begin position="569"/>
        <end position="579"/>
    </location>
</feature>
<feature type="compositionally biased region" description="Polar residues" evidence="2">
    <location>
        <begin position="588"/>
        <end position="600"/>
    </location>
</feature>
<dbReference type="OrthoDB" id="5797898at2759"/>
<dbReference type="InterPro" id="IPR018378">
    <property type="entry name" value="C-type_lectin_CS"/>
</dbReference>
<dbReference type="PROSITE" id="PS50041">
    <property type="entry name" value="C_TYPE_LECTIN_2"/>
    <property type="match status" value="2"/>
</dbReference>